<dbReference type="InterPro" id="IPR011257">
    <property type="entry name" value="DNA_glycosylase"/>
</dbReference>
<dbReference type="EC" id="3.2.2.21" evidence="2"/>
<dbReference type="PANTHER" id="PTHR43003:SF13">
    <property type="entry name" value="DNA-3-METHYLADENINE GLYCOSYLASE 2"/>
    <property type="match status" value="1"/>
</dbReference>
<keyword evidence="3" id="KW-0227">DNA damage</keyword>
<evidence type="ECO:0000259" key="5">
    <source>
        <dbReference type="SMART" id="SM00478"/>
    </source>
</evidence>
<name>A0ABT2PI36_9BURK</name>
<sequence>MTTTLPEEGTRGPVWRLPLPAHYRAQDMLAFHARDREALAEQVGPASLRKGLWWQDRPVCVQMVFSADEVQVRWEMDGGDADLAAQEGLPLLRRMLGLTQDIAAFEARWDADPLLGAVLRAQTGLRVAVVGTPFEALAWAIMGQQISVAAAVALRRRLILAADLRHASGLYCHPQAAQVLALGPERLRAAGLSLAKAQSLLAVSQAQLAGELPLAAWAAQPVVPAEQISQALLAIKGIGPWTVSYTLLRGFGWLDGSLHGDVAVRRGIQRLLADQGLAGPDALLTPAQAQAWLAPFAPWRALLGAHLWAMQGRRTD</sequence>
<evidence type="ECO:0000313" key="7">
    <source>
        <dbReference type="EMBL" id="MCT9809823.1"/>
    </source>
</evidence>
<evidence type="ECO:0000259" key="6">
    <source>
        <dbReference type="SMART" id="SM01009"/>
    </source>
</evidence>
<feature type="domain" description="DNA-3-methyladenine glycosylase AlkA N-terminal" evidence="6">
    <location>
        <begin position="16"/>
        <end position="132"/>
    </location>
</feature>
<dbReference type="EMBL" id="JAODYH010000003">
    <property type="protein sequence ID" value="MCT9809823.1"/>
    <property type="molecule type" value="Genomic_DNA"/>
</dbReference>
<dbReference type="PANTHER" id="PTHR43003">
    <property type="entry name" value="DNA-3-METHYLADENINE GLYCOSYLASE"/>
    <property type="match status" value="1"/>
</dbReference>
<comment type="catalytic activity">
    <reaction evidence="1">
        <text>Hydrolysis of alkylated DNA, releasing 3-methyladenine, 3-methylguanine, 7-methylguanine and 7-methyladenine.</text>
        <dbReference type="EC" id="3.2.2.21"/>
    </reaction>
</comment>
<evidence type="ECO:0000256" key="4">
    <source>
        <dbReference type="ARBA" id="ARBA00023204"/>
    </source>
</evidence>
<keyword evidence="4" id="KW-0234">DNA repair</keyword>
<reference evidence="7 8" key="1">
    <citation type="submission" date="2022-09" db="EMBL/GenBank/DDBJ databases">
        <title>Draft genome of isolate Be4.</title>
        <authorList>
            <person name="Sanchez-Castro I."/>
            <person name="Martinez-Rodriguez P."/>
            <person name="Descostes M."/>
            <person name="Merroun M."/>
        </authorList>
    </citation>
    <scope>NUCLEOTIDE SEQUENCE [LARGE SCALE GENOMIC DNA]</scope>
    <source>
        <strain evidence="7 8">Be4</strain>
    </source>
</reference>
<evidence type="ECO:0000256" key="2">
    <source>
        <dbReference type="ARBA" id="ARBA00012000"/>
    </source>
</evidence>
<dbReference type="Pfam" id="PF00730">
    <property type="entry name" value="HhH-GPD"/>
    <property type="match status" value="1"/>
</dbReference>
<dbReference type="Gene3D" id="3.30.310.20">
    <property type="entry name" value="DNA-3-methyladenine glycosylase AlkA, N-terminal domain"/>
    <property type="match status" value="1"/>
</dbReference>
<dbReference type="SMART" id="SM01009">
    <property type="entry name" value="AlkA_N"/>
    <property type="match status" value="1"/>
</dbReference>
<dbReference type="InterPro" id="IPR051912">
    <property type="entry name" value="Alkylbase_DNA_Glycosylase/TA"/>
</dbReference>
<protein>
    <recommendedName>
        <fullName evidence="2">DNA-3-methyladenine glycosylase II</fullName>
        <ecNumber evidence="2">3.2.2.21</ecNumber>
    </recommendedName>
</protein>
<dbReference type="InterPro" id="IPR003265">
    <property type="entry name" value="HhH-GPD_domain"/>
</dbReference>
<dbReference type="CDD" id="cd00056">
    <property type="entry name" value="ENDO3c"/>
    <property type="match status" value="1"/>
</dbReference>
<evidence type="ECO:0000256" key="1">
    <source>
        <dbReference type="ARBA" id="ARBA00000086"/>
    </source>
</evidence>
<dbReference type="SUPFAM" id="SSF48150">
    <property type="entry name" value="DNA-glycosylase"/>
    <property type="match status" value="1"/>
</dbReference>
<evidence type="ECO:0000313" key="8">
    <source>
        <dbReference type="Proteomes" id="UP001525968"/>
    </source>
</evidence>
<comment type="caution">
    <text evidence="7">The sequence shown here is derived from an EMBL/GenBank/DDBJ whole genome shotgun (WGS) entry which is preliminary data.</text>
</comment>
<dbReference type="RefSeq" id="WP_261498792.1">
    <property type="nucleotide sequence ID" value="NZ_JAODYH010000003.1"/>
</dbReference>
<feature type="domain" description="HhH-GPD" evidence="5">
    <location>
        <begin position="142"/>
        <end position="312"/>
    </location>
</feature>
<gene>
    <name evidence="7" type="ORF">N0K08_04205</name>
</gene>
<keyword evidence="8" id="KW-1185">Reference proteome</keyword>
<organism evidence="7 8">
    <name type="scientific">Acidovorax bellezanensis</name>
    <dbReference type="NCBI Taxonomy" id="2976702"/>
    <lineage>
        <taxon>Bacteria</taxon>
        <taxon>Pseudomonadati</taxon>
        <taxon>Pseudomonadota</taxon>
        <taxon>Betaproteobacteria</taxon>
        <taxon>Burkholderiales</taxon>
        <taxon>Comamonadaceae</taxon>
        <taxon>Acidovorax</taxon>
    </lineage>
</organism>
<dbReference type="SMART" id="SM00478">
    <property type="entry name" value="ENDO3c"/>
    <property type="match status" value="1"/>
</dbReference>
<dbReference type="InterPro" id="IPR010316">
    <property type="entry name" value="AlkA_N"/>
</dbReference>
<dbReference type="InterPro" id="IPR037046">
    <property type="entry name" value="AlkA_N_sf"/>
</dbReference>
<dbReference type="Gene3D" id="1.10.340.30">
    <property type="entry name" value="Hypothetical protein, domain 2"/>
    <property type="match status" value="1"/>
</dbReference>
<accession>A0ABT2PI36</accession>
<proteinExistence type="predicted"/>
<evidence type="ECO:0000256" key="3">
    <source>
        <dbReference type="ARBA" id="ARBA00022763"/>
    </source>
</evidence>
<dbReference type="Proteomes" id="UP001525968">
    <property type="component" value="Unassembled WGS sequence"/>
</dbReference>